<dbReference type="InterPro" id="IPR041679">
    <property type="entry name" value="DNA2/NAM7-like_C"/>
</dbReference>
<dbReference type="EC" id="3.6.4.13" evidence="3"/>
<evidence type="ECO:0000259" key="6">
    <source>
        <dbReference type="Pfam" id="PF13086"/>
    </source>
</evidence>
<dbReference type="Pfam" id="PF13087">
    <property type="entry name" value="AAA_12"/>
    <property type="match status" value="1"/>
</dbReference>
<evidence type="ECO:0000256" key="5">
    <source>
        <dbReference type="ARBA" id="ARBA00047984"/>
    </source>
</evidence>
<feature type="domain" description="DNA2/NAM7 helicase helicase" evidence="6">
    <location>
        <begin position="569"/>
        <end position="670"/>
    </location>
</feature>
<gene>
    <name evidence="9" type="ORF">OMED0929_LOCUS496</name>
</gene>
<dbReference type="InterPro" id="IPR047187">
    <property type="entry name" value="SF1_C_Upf1"/>
</dbReference>
<comment type="catalytic activity">
    <reaction evidence="5">
        <text>ATP + H2O = ADP + phosphate + H(+)</text>
        <dbReference type="Rhea" id="RHEA:13065"/>
        <dbReference type="ChEBI" id="CHEBI:15377"/>
        <dbReference type="ChEBI" id="CHEBI:15378"/>
        <dbReference type="ChEBI" id="CHEBI:30616"/>
        <dbReference type="ChEBI" id="CHEBI:43474"/>
        <dbReference type="ChEBI" id="CHEBI:456216"/>
        <dbReference type="EC" id="3.6.4.13"/>
    </reaction>
</comment>
<feature type="domain" description="Helicase MOV-10-like beta-barrel" evidence="8">
    <location>
        <begin position="345"/>
        <end position="401"/>
    </location>
</feature>
<feature type="domain" description="DNA2/NAM7 helicase-like C-terminal" evidence="7">
    <location>
        <begin position="679"/>
        <end position="881"/>
    </location>
</feature>
<evidence type="ECO:0000259" key="7">
    <source>
        <dbReference type="Pfam" id="PF13087"/>
    </source>
</evidence>
<dbReference type="InterPro" id="IPR041677">
    <property type="entry name" value="DNA2/NAM7_AAA_11"/>
</dbReference>
<dbReference type="SUPFAM" id="SSF52540">
    <property type="entry name" value="P-loop containing nucleoside triphosphate hydrolases"/>
    <property type="match status" value="1"/>
</dbReference>
<accession>A0A7S0KBK2</accession>
<dbReference type="CDD" id="cd18808">
    <property type="entry name" value="SF1_C_Upf1"/>
    <property type="match status" value="1"/>
</dbReference>
<dbReference type="PRINTS" id="PR00298">
    <property type="entry name" value="CHAPERONIN60"/>
</dbReference>
<keyword evidence="4" id="KW-0143">Chaperone</keyword>
<comment type="similarity">
    <text evidence="2">Belongs to the chaperonin (HSP60) family.</text>
</comment>
<evidence type="ECO:0000259" key="8">
    <source>
        <dbReference type="Pfam" id="PF21634"/>
    </source>
</evidence>
<reference evidence="9" key="1">
    <citation type="submission" date="2021-01" db="EMBL/GenBank/DDBJ databases">
        <authorList>
            <person name="Corre E."/>
            <person name="Pelletier E."/>
            <person name="Niang G."/>
            <person name="Scheremetjew M."/>
            <person name="Finn R."/>
            <person name="Kale V."/>
            <person name="Holt S."/>
            <person name="Cochrane G."/>
            <person name="Meng A."/>
            <person name="Brown T."/>
            <person name="Cohen L."/>
        </authorList>
    </citation>
    <scope>NUCLEOTIDE SEQUENCE</scope>
    <source>
        <strain evidence="9">Clade-D-RCC2572</strain>
    </source>
</reference>
<evidence type="ECO:0000256" key="4">
    <source>
        <dbReference type="ARBA" id="ARBA00023186"/>
    </source>
</evidence>
<dbReference type="PANTHER" id="PTHR10887">
    <property type="entry name" value="DNA2/NAM7 HELICASE FAMILY"/>
    <property type="match status" value="1"/>
</dbReference>
<evidence type="ECO:0000256" key="3">
    <source>
        <dbReference type="ARBA" id="ARBA00012552"/>
    </source>
</evidence>
<dbReference type="Pfam" id="PF13086">
    <property type="entry name" value="AAA_11"/>
    <property type="match status" value="1"/>
</dbReference>
<evidence type="ECO:0000256" key="2">
    <source>
        <dbReference type="ARBA" id="ARBA00006607"/>
    </source>
</evidence>
<sequence length="984" mass="107734">MSAPMGDAITITRAPRALDTLTSSAAFADAVRDAMREAGARARGEDVDEPIATASARSTRGCDIYPRACDFGTHVRALNGKSRIRRMRSIFLTNGAMERSGGVTLACVHARVEPAEAAKVFQLVDSPGSLNADKGDRYAALLPVRKTQSAVAEPLPLRVEFAVDDAGDGLSSAWILVAVVPEDALRRAESGIYSAEDAVAMLNDEMSILVAYVAAVVRPSGANSYAWDVDAVPFYPRALRQLFNASETLYPFHVAWRLGRIPEGMDDAQLEALARTITEKQHNARAGDELRHWVQLLRMEQAAQQRNLENLDMFHASMVVCDAELTAKMRQLPSVVSSFSKKQAAGLTFYSIHVPGLSEGRPLVMAGDVVYIRPAKLLQSEYALVVEYVNNRECMIYVKFHGPSKSFQSNNVHVRFTLNKRVFTLFHQAVVKTLSVESPSRSMKRFLPGCEHGVGGDNTQVLSVRKVSRAAPQGDTLNREQRDVVEEVFAGEGRLRPYTVWGPPGTGKTLTIIECVTRLLSGDSTCRILLSAPAPFAADILCSRLAERVPSLTAAQLVRVNDERRLPDQVKSDVRRFSVEIDPDDAHKTPFMYFKKPDANMLANARVVVCSCTSAALIDSGASWTPTHIFVDEAAQATVPETLIPLTLADDQTAVILAGDPKQLGSTVHSFKAARLGLRKSLLELWMDHEGMAHGKQLRLCYRSHPDIVALPSRLFYDGSVQSVASKENVALPNGWDEFCGGAGNGRSARCLFYGIKGKQRREGNTSSWTNPFEAESLIALLVDLLERTPLTEQDVGVMATYRRQVVLIRNGLRARGLSAIRVGTVDDYQGQEERIIFLSTVVTTPKTLQAVDPEVGFLNNPRRFNVAISRAKALNVIVGHPLVLLQNPLWHELLRECVRRDAYRGAGSEHLPSWARGTAASKSYNNHDYDALEDANDFDAIAEAIARTAELSLLGVGATDALGDADVSGFDDFGDEPAWRVSI</sequence>
<name>A0A7S0KBK2_9CHLO</name>
<dbReference type="GO" id="GO:0005829">
    <property type="term" value="C:cytosol"/>
    <property type="evidence" value="ECO:0007669"/>
    <property type="project" value="TreeGrafter"/>
</dbReference>
<evidence type="ECO:0000256" key="1">
    <source>
        <dbReference type="ARBA" id="ARBA00005601"/>
    </source>
</evidence>
<organism evidence="9">
    <name type="scientific">Ostreococcus mediterraneus</name>
    <dbReference type="NCBI Taxonomy" id="1486918"/>
    <lineage>
        <taxon>Eukaryota</taxon>
        <taxon>Viridiplantae</taxon>
        <taxon>Chlorophyta</taxon>
        <taxon>Mamiellophyceae</taxon>
        <taxon>Mamiellales</taxon>
        <taxon>Bathycoccaceae</taxon>
        <taxon>Ostreococcus</taxon>
    </lineage>
</organism>
<dbReference type="EMBL" id="HBEW01000602">
    <property type="protein sequence ID" value="CAD8576078.1"/>
    <property type="molecule type" value="Transcribed_RNA"/>
</dbReference>
<dbReference type="GO" id="GO:0043186">
    <property type="term" value="C:P granule"/>
    <property type="evidence" value="ECO:0007669"/>
    <property type="project" value="TreeGrafter"/>
</dbReference>
<dbReference type="InterPro" id="IPR049080">
    <property type="entry name" value="MOV-10-like_beta-barrel"/>
</dbReference>
<dbReference type="GO" id="GO:0003724">
    <property type="term" value="F:RNA helicase activity"/>
    <property type="evidence" value="ECO:0007669"/>
    <property type="project" value="UniProtKB-EC"/>
</dbReference>
<protein>
    <recommendedName>
        <fullName evidence="3">RNA helicase</fullName>
        <ecNumber evidence="3">3.6.4.13</ecNumber>
    </recommendedName>
</protein>
<dbReference type="GO" id="GO:0140662">
    <property type="term" value="F:ATP-dependent protein folding chaperone"/>
    <property type="evidence" value="ECO:0007669"/>
    <property type="project" value="InterPro"/>
</dbReference>
<dbReference type="Pfam" id="PF21634">
    <property type="entry name" value="MOV-10_beta-barrel"/>
    <property type="match status" value="1"/>
</dbReference>
<dbReference type="InterPro" id="IPR001844">
    <property type="entry name" value="Cpn60/GroEL"/>
</dbReference>
<comment type="similarity">
    <text evidence="1">Belongs to the DNA2/NAM7 helicase family. SDE3 subfamily.</text>
</comment>
<dbReference type="GO" id="GO:0042026">
    <property type="term" value="P:protein refolding"/>
    <property type="evidence" value="ECO:0007669"/>
    <property type="project" value="InterPro"/>
</dbReference>
<dbReference type="Gene3D" id="3.40.50.300">
    <property type="entry name" value="P-loop containing nucleotide triphosphate hydrolases"/>
    <property type="match status" value="2"/>
</dbReference>
<dbReference type="InterPro" id="IPR045055">
    <property type="entry name" value="DNA2/NAM7-like"/>
</dbReference>
<evidence type="ECO:0000313" key="9">
    <source>
        <dbReference type="EMBL" id="CAD8576078.1"/>
    </source>
</evidence>
<proteinExistence type="inferred from homology"/>
<dbReference type="GO" id="GO:0035194">
    <property type="term" value="P:regulatory ncRNA-mediated post-transcriptional gene silencing"/>
    <property type="evidence" value="ECO:0007669"/>
    <property type="project" value="TreeGrafter"/>
</dbReference>
<dbReference type="InterPro" id="IPR027417">
    <property type="entry name" value="P-loop_NTPase"/>
</dbReference>
<dbReference type="AlphaFoldDB" id="A0A7S0KBK2"/>
<dbReference type="PANTHER" id="PTHR10887:SF514">
    <property type="entry name" value="SILENCING DEFECTIVE PROTEIN SDE3"/>
    <property type="match status" value="1"/>
</dbReference>